<dbReference type="InterPro" id="IPR000568">
    <property type="entry name" value="ATP_synth_F0_asu"/>
</dbReference>
<dbReference type="PANTHER" id="PTHR11410:SF0">
    <property type="entry name" value="ATP SYNTHASE SUBUNIT A"/>
    <property type="match status" value="1"/>
</dbReference>
<keyword evidence="14" id="KW-1185">Reference proteome</keyword>
<evidence type="ECO:0000313" key="14">
    <source>
        <dbReference type="Proteomes" id="UP000199025"/>
    </source>
</evidence>
<keyword evidence="6 11" id="KW-0375">Hydrogen ion transport</keyword>
<evidence type="ECO:0000313" key="13">
    <source>
        <dbReference type="EMBL" id="SFJ25011.1"/>
    </source>
</evidence>
<accession>A0A1I3PUW4</accession>
<dbReference type="Gene3D" id="1.20.120.220">
    <property type="entry name" value="ATP synthase, F0 complex, subunit A"/>
    <property type="match status" value="1"/>
</dbReference>
<evidence type="ECO:0000256" key="5">
    <source>
        <dbReference type="ARBA" id="ARBA00022692"/>
    </source>
</evidence>
<evidence type="ECO:0000256" key="10">
    <source>
        <dbReference type="ARBA" id="ARBA00023310"/>
    </source>
</evidence>
<reference evidence="13 14" key="1">
    <citation type="submission" date="2016-10" db="EMBL/GenBank/DDBJ databases">
        <authorList>
            <person name="de Groot N.N."/>
        </authorList>
    </citation>
    <scope>NUCLEOTIDE SEQUENCE [LARGE SCALE GENOMIC DNA]</scope>
    <source>
        <strain evidence="13 14">DSM 44468</strain>
    </source>
</reference>
<dbReference type="AlphaFoldDB" id="A0A1I3PUW4"/>
<dbReference type="EMBL" id="FORP01000004">
    <property type="protein sequence ID" value="SFJ25011.1"/>
    <property type="molecule type" value="Genomic_DNA"/>
</dbReference>
<comment type="subcellular location">
    <subcellularLocation>
        <location evidence="11 12">Cell membrane</location>
        <topology evidence="11 12">Multi-pass membrane protein</topology>
    </subcellularLocation>
    <subcellularLocation>
        <location evidence="1">Membrane</location>
        <topology evidence="1">Multi-pass membrane protein</topology>
    </subcellularLocation>
</comment>
<evidence type="ECO:0000256" key="7">
    <source>
        <dbReference type="ARBA" id="ARBA00022989"/>
    </source>
</evidence>
<dbReference type="CDD" id="cd00310">
    <property type="entry name" value="ATP-synt_Fo_a_6"/>
    <property type="match status" value="1"/>
</dbReference>
<organism evidence="13 14">
    <name type="scientific">Amycolatopsis sacchari</name>
    <dbReference type="NCBI Taxonomy" id="115433"/>
    <lineage>
        <taxon>Bacteria</taxon>
        <taxon>Bacillati</taxon>
        <taxon>Actinomycetota</taxon>
        <taxon>Actinomycetes</taxon>
        <taxon>Pseudonocardiales</taxon>
        <taxon>Pseudonocardiaceae</taxon>
        <taxon>Amycolatopsis</taxon>
    </lineage>
</organism>
<keyword evidence="8 11" id="KW-0406">Ion transport</keyword>
<dbReference type="PRINTS" id="PR00123">
    <property type="entry name" value="ATPASEA"/>
</dbReference>
<feature type="transmembrane region" description="Helical" evidence="11">
    <location>
        <begin position="190"/>
        <end position="209"/>
    </location>
</feature>
<evidence type="ECO:0000256" key="12">
    <source>
        <dbReference type="RuleBase" id="RU000483"/>
    </source>
</evidence>
<dbReference type="GO" id="GO:0046933">
    <property type="term" value="F:proton-transporting ATP synthase activity, rotational mechanism"/>
    <property type="evidence" value="ECO:0007669"/>
    <property type="project" value="UniProtKB-UniRule"/>
</dbReference>
<dbReference type="InterPro" id="IPR035908">
    <property type="entry name" value="F0_ATP_A_sf"/>
</dbReference>
<dbReference type="SUPFAM" id="SSF81336">
    <property type="entry name" value="F1F0 ATP synthase subunit A"/>
    <property type="match status" value="1"/>
</dbReference>
<comment type="similarity">
    <text evidence="2 11 12">Belongs to the ATPase A chain family.</text>
</comment>
<evidence type="ECO:0000256" key="11">
    <source>
        <dbReference type="HAMAP-Rule" id="MF_01393"/>
    </source>
</evidence>
<dbReference type="Proteomes" id="UP000199025">
    <property type="component" value="Unassembled WGS sequence"/>
</dbReference>
<dbReference type="GO" id="GO:0045259">
    <property type="term" value="C:proton-transporting ATP synthase complex"/>
    <property type="evidence" value="ECO:0007669"/>
    <property type="project" value="UniProtKB-KW"/>
</dbReference>
<keyword evidence="10 11" id="KW-0066">ATP synthesis</keyword>
<proteinExistence type="inferred from homology"/>
<comment type="function">
    <text evidence="11 12">Key component of the proton channel; it plays a direct role in the translocation of protons across the membrane.</text>
</comment>
<name>A0A1I3PUW4_9PSEU</name>
<protein>
    <recommendedName>
        <fullName evidence="11 12">ATP synthase subunit a</fullName>
    </recommendedName>
    <alternativeName>
        <fullName evidence="11">ATP synthase F0 sector subunit a</fullName>
    </alternativeName>
    <alternativeName>
        <fullName evidence="11">F-ATPase subunit 6</fullName>
    </alternativeName>
</protein>
<keyword evidence="9 11" id="KW-0472">Membrane</keyword>
<evidence type="ECO:0000256" key="6">
    <source>
        <dbReference type="ARBA" id="ARBA00022781"/>
    </source>
</evidence>
<evidence type="ECO:0000256" key="9">
    <source>
        <dbReference type="ARBA" id="ARBA00023136"/>
    </source>
</evidence>
<evidence type="ECO:0000256" key="8">
    <source>
        <dbReference type="ARBA" id="ARBA00023065"/>
    </source>
</evidence>
<evidence type="ECO:0000256" key="4">
    <source>
        <dbReference type="ARBA" id="ARBA00022547"/>
    </source>
</evidence>
<feature type="transmembrane region" description="Helical" evidence="11">
    <location>
        <begin position="96"/>
        <end position="121"/>
    </location>
</feature>
<dbReference type="NCBIfam" id="TIGR01131">
    <property type="entry name" value="ATP_synt_6_or_A"/>
    <property type="match status" value="1"/>
</dbReference>
<dbReference type="InterPro" id="IPR045083">
    <property type="entry name" value="ATP_synth_F0_asu_bact/mt"/>
</dbReference>
<keyword evidence="7 11" id="KW-1133">Transmembrane helix</keyword>
<dbReference type="HAMAP" id="MF_01393">
    <property type="entry name" value="ATP_synth_a_bact"/>
    <property type="match status" value="1"/>
</dbReference>
<feature type="transmembrane region" description="Helical" evidence="11">
    <location>
        <begin position="127"/>
        <end position="147"/>
    </location>
</feature>
<dbReference type="PANTHER" id="PTHR11410">
    <property type="entry name" value="ATP SYNTHASE SUBUNIT A"/>
    <property type="match status" value="1"/>
</dbReference>
<gene>
    <name evidence="11" type="primary">atpB</name>
    <name evidence="13" type="ORF">SAMN05421835_10448</name>
</gene>
<evidence type="ECO:0000256" key="1">
    <source>
        <dbReference type="ARBA" id="ARBA00004141"/>
    </source>
</evidence>
<evidence type="ECO:0000256" key="3">
    <source>
        <dbReference type="ARBA" id="ARBA00022448"/>
    </source>
</evidence>
<sequence length="266" mass="28890">MAAGELGRSMRISLRAGTFEAPGAGDFALPPFFGPVTKPMVLVVLSVVIIAGFFLLATRRPRLVPGRLQFAAEWVYDLARERIARDQIGSADFRPFVPLILALFTFVLVNDIFGLIPLVQFPTMGRIGFPVALAVFVVFPLCQVVGIRRHGLRGYLKNQLFPAGVPKAVYPLLTPIEAFLRFFMDPLTLAIRVFAAMFAGHLLLLAFTLGGEFLLLHGNGLGKAVSVVAFAFAVLTTFLEALVQVVQAYIFAALSAIYIGRALAAH</sequence>
<evidence type="ECO:0000256" key="2">
    <source>
        <dbReference type="ARBA" id="ARBA00006810"/>
    </source>
</evidence>
<dbReference type="GO" id="GO:0005886">
    <property type="term" value="C:plasma membrane"/>
    <property type="evidence" value="ECO:0007669"/>
    <property type="project" value="UniProtKB-SubCell"/>
</dbReference>
<keyword evidence="5 11" id="KW-0812">Transmembrane</keyword>
<keyword evidence="4 11" id="KW-0138">CF(0)</keyword>
<feature type="transmembrane region" description="Helical" evidence="11">
    <location>
        <begin position="245"/>
        <end position="264"/>
    </location>
</feature>
<keyword evidence="3 11" id="KW-0813">Transport</keyword>
<feature type="transmembrane region" description="Helical" evidence="11">
    <location>
        <begin position="39"/>
        <end position="57"/>
    </location>
</feature>
<keyword evidence="11" id="KW-1003">Cell membrane</keyword>
<dbReference type="Pfam" id="PF00119">
    <property type="entry name" value="ATP-synt_A"/>
    <property type="match status" value="1"/>
</dbReference>
<dbReference type="STRING" id="115433.SAMN05421835_10448"/>
<feature type="transmembrane region" description="Helical" evidence="11">
    <location>
        <begin position="221"/>
        <end position="239"/>
    </location>
</feature>